<reference evidence="1 2" key="1">
    <citation type="journal article" date="2024" name="G3 (Bethesda)">
        <title>Genome assembly of Hibiscus sabdariffa L. provides insights into metabolisms of medicinal natural products.</title>
        <authorList>
            <person name="Kim T."/>
        </authorList>
    </citation>
    <scope>NUCLEOTIDE SEQUENCE [LARGE SCALE GENOMIC DNA]</scope>
    <source>
        <strain evidence="1">TK-2024</strain>
        <tissue evidence="1">Old leaves</tissue>
    </source>
</reference>
<protein>
    <submittedName>
        <fullName evidence="1">Uncharacterized protein</fullName>
    </submittedName>
</protein>
<comment type="caution">
    <text evidence="1">The sequence shown here is derived from an EMBL/GenBank/DDBJ whole genome shotgun (WGS) entry which is preliminary data.</text>
</comment>
<evidence type="ECO:0000313" key="1">
    <source>
        <dbReference type="EMBL" id="KAK8584105.1"/>
    </source>
</evidence>
<sequence length="76" mass="8269">MHPAGAARMRCYMRTKPGLPQLPLLNPAHAFLPSVGPLRPYVRTTHTPVCMAGVNLVPLDPAHSWPEMCTLSVAKP</sequence>
<dbReference type="Proteomes" id="UP001472677">
    <property type="component" value="Unassembled WGS sequence"/>
</dbReference>
<organism evidence="1 2">
    <name type="scientific">Hibiscus sabdariffa</name>
    <name type="common">roselle</name>
    <dbReference type="NCBI Taxonomy" id="183260"/>
    <lineage>
        <taxon>Eukaryota</taxon>
        <taxon>Viridiplantae</taxon>
        <taxon>Streptophyta</taxon>
        <taxon>Embryophyta</taxon>
        <taxon>Tracheophyta</taxon>
        <taxon>Spermatophyta</taxon>
        <taxon>Magnoliopsida</taxon>
        <taxon>eudicotyledons</taxon>
        <taxon>Gunneridae</taxon>
        <taxon>Pentapetalae</taxon>
        <taxon>rosids</taxon>
        <taxon>malvids</taxon>
        <taxon>Malvales</taxon>
        <taxon>Malvaceae</taxon>
        <taxon>Malvoideae</taxon>
        <taxon>Hibiscus</taxon>
    </lineage>
</organism>
<dbReference type="EMBL" id="JBBPBM010000005">
    <property type="protein sequence ID" value="KAK8584105.1"/>
    <property type="molecule type" value="Genomic_DNA"/>
</dbReference>
<gene>
    <name evidence="1" type="ORF">V6N12_068355</name>
</gene>
<accession>A0ABR2FQ85</accession>
<proteinExistence type="predicted"/>
<name>A0ABR2FQ85_9ROSI</name>
<keyword evidence="2" id="KW-1185">Reference proteome</keyword>
<evidence type="ECO:0000313" key="2">
    <source>
        <dbReference type="Proteomes" id="UP001472677"/>
    </source>
</evidence>